<dbReference type="EMBL" id="CP022530">
    <property type="protein sequence ID" value="ASP39427.1"/>
    <property type="molecule type" value="Genomic_DNA"/>
</dbReference>
<evidence type="ECO:0000313" key="9">
    <source>
        <dbReference type="EMBL" id="ASP39427.1"/>
    </source>
</evidence>
<evidence type="ECO:0000256" key="4">
    <source>
        <dbReference type="PROSITE-ProRule" id="PRU00284"/>
    </source>
</evidence>
<dbReference type="PROSITE" id="PS50111">
    <property type="entry name" value="CHEMOTAXIS_TRANSDUC_2"/>
    <property type="match status" value="1"/>
</dbReference>
<proteinExistence type="inferred from homology"/>
<evidence type="ECO:0000256" key="2">
    <source>
        <dbReference type="ARBA" id="ARBA00023224"/>
    </source>
</evidence>
<keyword evidence="6" id="KW-0472">Membrane</keyword>
<dbReference type="AlphaFoldDB" id="A0A222FK53"/>
<comment type="subcellular location">
    <subcellularLocation>
        <location evidence="1">Membrane</location>
    </subcellularLocation>
</comment>
<dbReference type="Gene3D" id="1.10.287.950">
    <property type="entry name" value="Methyl-accepting chemotaxis protein"/>
    <property type="match status" value="1"/>
</dbReference>
<accession>A0A222FK53</accession>
<comment type="similarity">
    <text evidence="3">Belongs to the methyl-accepting chemotaxis (MCP) protein family.</text>
</comment>
<dbReference type="SMART" id="SM00304">
    <property type="entry name" value="HAMP"/>
    <property type="match status" value="1"/>
</dbReference>
<feature type="domain" description="HAMP" evidence="8">
    <location>
        <begin position="343"/>
        <end position="395"/>
    </location>
</feature>
<dbReference type="CDD" id="cd06225">
    <property type="entry name" value="HAMP"/>
    <property type="match status" value="1"/>
</dbReference>
<evidence type="ECO:0000256" key="5">
    <source>
        <dbReference type="SAM" id="Coils"/>
    </source>
</evidence>
<dbReference type="GO" id="GO:0007165">
    <property type="term" value="P:signal transduction"/>
    <property type="evidence" value="ECO:0007669"/>
    <property type="project" value="UniProtKB-KW"/>
</dbReference>
<keyword evidence="6" id="KW-0812">Transmembrane</keyword>
<name>A0A222FK53_9GAMM</name>
<dbReference type="PROSITE" id="PS50885">
    <property type="entry name" value="HAMP"/>
    <property type="match status" value="1"/>
</dbReference>
<keyword evidence="6" id="KW-1133">Transmembrane helix</keyword>
<keyword evidence="5" id="KW-0175">Coiled coil</keyword>
<evidence type="ECO:0000256" key="1">
    <source>
        <dbReference type="ARBA" id="ARBA00004370"/>
    </source>
</evidence>
<dbReference type="InterPro" id="IPR004089">
    <property type="entry name" value="MCPsignal_dom"/>
</dbReference>
<dbReference type="CDD" id="cd11386">
    <property type="entry name" value="MCP_signal"/>
    <property type="match status" value="1"/>
</dbReference>
<dbReference type="Pfam" id="PF00672">
    <property type="entry name" value="HAMP"/>
    <property type="match status" value="1"/>
</dbReference>
<reference evidence="9 10" key="1">
    <citation type="submission" date="2017-07" db="EMBL/GenBank/DDBJ databases">
        <title>Annotated genome sequence of Bacterioplanes sanyensis isolated from Red Sea.</title>
        <authorList>
            <person name="Rehman Z.U."/>
        </authorList>
    </citation>
    <scope>NUCLEOTIDE SEQUENCE [LARGE SCALE GENOMIC DNA]</scope>
    <source>
        <strain evidence="9 10">NV9</strain>
    </source>
</reference>
<dbReference type="SMART" id="SM00283">
    <property type="entry name" value="MA"/>
    <property type="match status" value="1"/>
</dbReference>
<dbReference type="SUPFAM" id="SSF58104">
    <property type="entry name" value="Methyl-accepting chemotaxis protein (MCP) signaling domain"/>
    <property type="match status" value="1"/>
</dbReference>
<gene>
    <name evidence="9" type="ORF">CHH28_12420</name>
</gene>
<dbReference type="GO" id="GO:0016020">
    <property type="term" value="C:membrane"/>
    <property type="evidence" value="ECO:0007669"/>
    <property type="project" value="UniProtKB-SubCell"/>
</dbReference>
<dbReference type="RefSeq" id="WP_094060605.1">
    <property type="nucleotide sequence ID" value="NZ_CP022530.1"/>
</dbReference>
<evidence type="ECO:0000259" key="8">
    <source>
        <dbReference type="PROSITE" id="PS50885"/>
    </source>
</evidence>
<keyword evidence="2 4" id="KW-0807">Transducer</keyword>
<sequence>MFKALMWPAIKFMGRLSYAAKFALISFLFMVPLVLLSGQVFLTAMESMRKTERALSAVDTVEAMLAFAHQIERFRDLAAVLPFQNDAQLQRAADQARETMAAGLDDLTDSLEDAALQQSLEQWRQQYLQRLSYQGEHRQPTHVDQFKYYQLAIDEIYLLLRQYARTSGLALDPDLNIQRLNSMLLTELPALASTMGMAHSSALFAFVEQYLQSATYDKMNSVYDQLLEADSSAQLLVSAAKGVNDAILLRHAQATLQALDAVRVKIDDEVIAAVSVEMSWSAFHEFYQQQQAHALQLEQQAFPLINERLQQRLALQQEKIQWLLVVLALALSIIVYLYLAFYMSIRFTIKRFSHGAGEIARGDFTQVISFKGQDEMGRLRDAFNEMTANMRATLAAVKDSAGSVSDNVNEVESIANRSRQAVQAQLEQTQQVSDMLSAMAEKASGMASLAEQAQTAATQGQQKSDQAGQVVLSVMQEVQRLSGEMQNSMDAVNRLADNSSTISTILGTIKGIAEQTNLLALNAAIEAARAGEQGRGFAVVADEVRTLASRTQGSAQEIEELIQEVQQNILRAVDTMQVNRDMVESTVSRSEQVGMTLDEIQLSMGEIQQKTNVIVVTATEQKDVAAGLEHNLNEIRHGGEETEHNAEGTVHAVQQTQAIAESLASRVAQFKVD</sequence>
<evidence type="ECO:0000256" key="3">
    <source>
        <dbReference type="ARBA" id="ARBA00029447"/>
    </source>
</evidence>
<dbReference type="PANTHER" id="PTHR32089:SF120">
    <property type="entry name" value="METHYL-ACCEPTING CHEMOTAXIS PROTEIN TLPQ"/>
    <property type="match status" value="1"/>
</dbReference>
<protein>
    <recommendedName>
        <fullName evidence="11">Methyl-accepting chemotaxis protein</fullName>
    </recommendedName>
</protein>
<dbReference type="InterPro" id="IPR003660">
    <property type="entry name" value="HAMP_dom"/>
</dbReference>
<feature type="domain" description="Methyl-accepting transducer" evidence="7">
    <location>
        <begin position="400"/>
        <end position="636"/>
    </location>
</feature>
<evidence type="ECO:0000313" key="10">
    <source>
        <dbReference type="Proteomes" id="UP000202440"/>
    </source>
</evidence>
<dbReference type="FunFam" id="1.10.287.950:FF:000001">
    <property type="entry name" value="Methyl-accepting chemotaxis sensory transducer"/>
    <property type="match status" value="1"/>
</dbReference>
<keyword evidence="10" id="KW-1185">Reference proteome</keyword>
<organism evidence="9 10">
    <name type="scientific">Bacterioplanes sanyensis</name>
    <dbReference type="NCBI Taxonomy" id="1249553"/>
    <lineage>
        <taxon>Bacteria</taxon>
        <taxon>Pseudomonadati</taxon>
        <taxon>Pseudomonadota</taxon>
        <taxon>Gammaproteobacteria</taxon>
        <taxon>Oceanospirillales</taxon>
        <taxon>Oceanospirillaceae</taxon>
        <taxon>Bacterioplanes</taxon>
    </lineage>
</organism>
<evidence type="ECO:0000259" key="7">
    <source>
        <dbReference type="PROSITE" id="PS50111"/>
    </source>
</evidence>
<evidence type="ECO:0008006" key="11">
    <source>
        <dbReference type="Google" id="ProtNLM"/>
    </source>
</evidence>
<dbReference type="GO" id="GO:0006935">
    <property type="term" value="P:chemotaxis"/>
    <property type="evidence" value="ECO:0007669"/>
    <property type="project" value="UniProtKB-ARBA"/>
</dbReference>
<feature type="transmembrane region" description="Helical" evidence="6">
    <location>
        <begin position="320"/>
        <end position="341"/>
    </location>
</feature>
<dbReference type="Pfam" id="PF00015">
    <property type="entry name" value="MCPsignal"/>
    <property type="match status" value="1"/>
</dbReference>
<feature type="coiled-coil region" evidence="5">
    <location>
        <begin position="548"/>
        <end position="575"/>
    </location>
</feature>
<dbReference type="KEGG" id="bsan:CHH28_12420"/>
<evidence type="ECO:0000256" key="6">
    <source>
        <dbReference type="SAM" id="Phobius"/>
    </source>
</evidence>
<dbReference type="PANTHER" id="PTHR32089">
    <property type="entry name" value="METHYL-ACCEPTING CHEMOTAXIS PROTEIN MCPB"/>
    <property type="match status" value="1"/>
</dbReference>
<dbReference type="OrthoDB" id="5800769at2"/>
<dbReference type="Proteomes" id="UP000202440">
    <property type="component" value="Chromosome"/>
</dbReference>